<evidence type="ECO:0000313" key="3">
    <source>
        <dbReference type="Proteomes" id="UP001152321"/>
    </source>
</evidence>
<name>A0ABT6DLW4_9BACT</name>
<dbReference type="RefSeq" id="WP_277579344.1">
    <property type="nucleotide sequence ID" value="NZ_JANRMI010000005.1"/>
</dbReference>
<sequence>MRHAHLLFLGSILTAGALALTGCKEDTAAGRPIIKRTAGGTVDAKTSEKIESKGFQKKTGTTLADQCYNEICKDNTVPEILTLLKDKETPGPGMKDYFTKNLLPLLTEKSKNAQKLAEVRLARLEATEKNFQNVVLNPAQDQTVKTVMLLVKPEMLGQDVSKEAMNLLLATDFQKAKNSYTVKKGASYLQALYKDKTIESAALSEATYIQTVQAELNKALGGSIMNVDNISLQKAVHQEALTSDDLEAISESGYGIRLFEFFISGPGAKSLAQVQLKSEDLIKIYQNSTVKANLRQRMGSQEAVIASCEKSYYQTLNLYPQDSQLQTFKAKIELVRKEAAALVGTQDPAYNKIMAATFDLPKTPTEVTKSWVHTLKSDMLYEPNEAARTLNYDDATMFTLAVITSSLPQDNNYLCGNMIDLNVSDKTLSTEASVKVSWLSVRYPAVGMAIVAHELGHIADQFSTGFGNQQICVKDKQPSSIYAGEDFADWFSSKTMLELAKNERLNTENMGCFFAASNQTLSLKNSDNKDPHSADLYRALQIHAQLGKKVPATCEALAKQENPKATESCQ</sequence>
<proteinExistence type="predicted"/>
<evidence type="ECO:0000256" key="1">
    <source>
        <dbReference type="SAM" id="SignalP"/>
    </source>
</evidence>
<feature type="chain" id="PRO_5046272124" evidence="1">
    <location>
        <begin position="20"/>
        <end position="570"/>
    </location>
</feature>
<gene>
    <name evidence="2" type="ORF">NWE73_15915</name>
</gene>
<evidence type="ECO:0000313" key="2">
    <source>
        <dbReference type="EMBL" id="MDG0817868.1"/>
    </source>
</evidence>
<dbReference type="Proteomes" id="UP001152321">
    <property type="component" value="Unassembled WGS sequence"/>
</dbReference>
<organism evidence="2 3">
    <name type="scientific">Bdellovibrio svalbardensis</name>
    <dbReference type="NCBI Taxonomy" id="2972972"/>
    <lineage>
        <taxon>Bacteria</taxon>
        <taxon>Pseudomonadati</taxon>
        <taxon>Bdellovibrionota</taxon>
        <taxon>Bdellovibrionia</taxon>
        <taxon>Bdellovibrionales</taxon>
        <taxon>Pseudobdellovibrionaceae</taxon>
        <taxon>Bdellovibrio</taxon>
    </lineage>
</organism>
<comment type="caution">
    <text evidence="2">The sequence shown here is derived from an EMBL/GenBank/DDBJ whole genome shotgun (WGS) entry which is preliminary data.</text>
</comment>
<keyword evidence="1" id="KW-0732">Signal</keyword>
<reference evidence="2" key="1">
    <citation type="submission" date="2022-08" db="EMBL/GenBank/DDBJ databases">
        <title>Novel Bdellovibrio Species Isolated from Svalbard: Designation Bdellovibrio svalbardensis.</title>
        <authorList>
            <person name="Mitchell R.J."/>
            <person name="Choi S.Y."/>
        </authorList>
    </citation>
    <scope>NUCLEOTIDE SEQUENCE</scope>
    <source>
        <strain evidence="2">PAP01</strain>
    </source>
</reference>
<feature type="signal peptide" evidence="1">
    <location>
        <begin position="1"/>
        <end position="19"/>
    </location>
</feature>
<dbReference type="EMBL" id="JANRMI010000005">
    <property type="protein sequence ID" value="MDG0817868.1"/>
    <property type="molecule type" value="Genomic_DNA"/>
</dbReference>
<protein>
    <submittedName>
        <fullName evidence="2">Uncharacterized protein</fullName>
    </submittedName>
</protein>
<keyword evidence="3" id="KW-1185">Reference proteome</keyword>
<accession>A0ABT6DLW4</accession>
<dbReference type="PROSITE" id="PS51257">
    <property type="entry name" value="PROKAR_LIPOPROTEIN"/>
    <property type="match status" value="1"/>
</dbReference>